<keyword evidence="2 4" id="KW-0689">Ribosomal protein</keyword>
<sequence length="87" mass="10287">MTQNISIRQRQKFRQDCGSPEAQISFLTVRVLRISSHLKMHIKDYSSKRGLRKVLGTRKRLLSYLCREDVSRYNKLLNNLGIRPIKK</sequence>
<reference evidence="6" key="1">
    <citation type="journal article" date="2020" name="J. Exp. Bot.">
        <title>Zygnema circumcarinatum UTEX 1559 chloroplast and mitochondrial genomes provide insight into land plant evolution.</title>
        <authorList>
            <person name="Orton L.M."/>
            <person name="Fitzek E."/>
            <person name="Feng X."/>
            <person name="Grayburn W.S."/>
            <person name="Mower J.P."/>
            <person name="Liu K."/>
            <person name="Zhang C."/>
            <person name="Duvall M.R."/>
            <person name="Yin Y."/>
        </authorList>
    </citation>
    <scope>NUCLEOTIDE SEQUENCE</scope>
    <source>
        <strain evidence="6">UTEX 1559 mating type +</strain>
    </source>
</reference>
<evidence type="ECO:0000256" key="1">
    <source>
        <dbReference type="ARBA" id="ARBA00008434"/>
    </source>
</evidence>
<evidence type="ECO:0000256" key="4">
    <source>
        <dbReference type="RuleBase" id="RU003919"/>
    </source>
</evidence>
<organism evidence="6">
    <name type="scientific">Zygnema circumcarinatum</name>
    <name type="common">Green alga</name>
    <dbReference type="NCBI Taxonomy" id="35869"/>
    <lineage>
        <taxon>Eukaryota</taxon>
        <taxon>Viridiplantae</taxon>
        <taxon>Streptophyta</taxon>
        <taxon>Zygnematophyceae</taxon>
        <taxon>Zygnematophycidae</taxon>
        <taxon>Zygnematales</taxon>
        <taxon>Zygnemataceae</taxon>
        <taxon>Zygnema</taxon>
    </lineage>
</organism>
<dbReference type="GO" id="GO:0005840">
    <property type="term" value="C:ribosome"/>
    <property type="evidence" value="ECO:0007669"/>
    <property type="project" value="UniProtKB-KW"/>
</dbReference>
<evidence type="ECO:0000313" key="6">
    <source>
        <dbReference type="EMBL" id="QKQ14632.1"/>
    </source>
</evidence>
<dbReference type="HAMAP" id="MF_01343_B">
    <property type="entry name" value="Ribosomal_uS15_B"/>
    <property type="match status" value="1"/>
</dbReference>
<dbReference type="Pfam" id="PF00312">
    <property type="entry name" value="Ribosomal_S15"/>
    <property type="match status" value="1"/>
</dbReference>
<proteinExistence type="inferred from homology"/>
<dbReference type="SUPFAM" id="SSF47060">
    <property type="entry name" value="S15/NS1 RNA-binding domain"/>
    <property type="match status" value="1"/>
</dbReference>
<dbReference type="PANTHER" id="PTHR23321">
    <property type="entry name" value="RIBOSOMAL PROTEIN S15, BACTERIAL AND ORGANELLAR"/>
    <property type="match status" value="1"/>
</dbReference>
<dbReference type="Gene3D" id="1.10.287.10">
    <property type="entry name" value="S15/NS1, RNA-binding"/>
    <property type="match status" value="1"/>
</dbReference>
<gene>
    <name evidence="6" type="primary">rps15</name>
</gene>
<evidence type="ECO:0000256" key="2">
    <source>
        <dbReference type="ARBA" id="ARBA00022980"/>
    </source>
</evidence>
<keyword evidence="6" id="KW-0934">Plastid</keyword>
<dbReference type="GO" id="GO:0003735">
    <property type="term" value="F:structural constituent of ribosome"/>
    <property type="evidence" value="ECO:0007669"/>
    <property type="project" value="InterPro"/>
</dbReference>
<keyword evidence="3 4" id="KW-0687">Ribonucleoprotein</keyword>
<dbReference type="InterPro" id="IPR000589">
    <property type="entry name" value="Ribosomal_uS15"/>
</dbReference>
<dbReference type="GO" id="GO:0006412">
    <property type="term" value="P:translation"/>
    <property type="evidence" value="ECO:0007669"/>
    <property type="project" value="InterPro"/>
</dbReference>
<dbReference type="PROSITE" id="PS00362">
    <property type="entry name" value="RIBOSOMAL_S15"/>
    <property type="match status" value="1"/>
</dbReference>
<dbReference type="SMART" id="SM01387">
    <property type="entry name" value="Ribosomal_S15"/>
    <property type="match status" value="1"/>
</dbReference>
<protein>
    <recommendedName>
        <fullName evidence="5">30S ribosomal protein S15</fullName>
    </recommendedName>
</protein>
<dbReference type="GO" id="GO:1990904">
    <property type="term" value="C:ribonucleoprotein complex"/>
    <property type="evidence" value="ECO:0007669"/>
    <property type="project" value="UniProtKB-KW"/>
</dbReference>
<name>A0A6N0GXC9_ZYGCR</name>
<dbReference type="EMBL" id="MT040697">
    <property type="protein sequence ID" value="QKQ14632.1"/>
    <property type="molecule type" value="Genomic_DNA"/>
</dbReference>
<dbReference type="PANTHER" id="PTHR23321:SF26">
    <property type="entry name" value="SMALL RIBOSOMAL SUBUNIT PROTEIN US15M"/>
    <property type="match status" value="1"/>
</dbReference>
<evidence type="ECO:0000256" key="3">
    <source>
        <dbReference type="ARBA" id="ARBA00023274"/>
    </source>
</evidence>
<accession>A0A6N0GXC9</accession>
<dbReference type="InterPro" id="IPR009068">
    <property type="entry name" value="uS15_NS1_RNA-bd_sf"/>
</dbReference>
<geneLocation type="plastid" evidence="6"/>
<dbReference type="AlphaFoldDB" id="A0A6N0GXC9"/>
<dbReference type="GO" id="GO:0005737">
    <property type="term" value="C:cytoplasm"/>
    <property type="evidence" value="ECO:0007669"/>
    <property type="project" value="UniProtKB-ARBA"/>
</dbReference>
<evidence type="ECO:0000256" key="5">
    <source>
        <dbReference type="RuleBase" id="RU003920"/>
    </source>
</evidence>
<dbReference type="CDD" id="cd00677">
    <property type="entry name" value="S15_NS1_EPRS_RNA-bind"/>
    <property type="match status" value="1"/>
</dbReference>
<dbReference type="NCBIfam" id="TIGR00952">
    <property type="entry name" value="S15_bact"/>
    <property type="match status" value="1"/>
</dbReference>
<comment type="similarity">
    <text evidence="1 4">Belongs to the universal ribosomal protein uS15 family.</text>
</comment>
<dbReference type="InterPro" id="IPR005290">
    <property type="entry name" value="Ribosomal_uS15_bac-type"/>
</dbReference>